<proteinExistence type="predicted"/>
<dbReference type="STRING" id="1423351.A0A074RDV5"/>
<keyword evidence="2" id="KW-1185">Reference proteome</keyword>
<dbReference type="SUPFAM" id="SSF54695">
    <property type="entry name" value="POZ domain"/>
    <property type="match status" value="1"/>
</dbReference>
<sequence>MEHDTTYTITIRGRDFLLTKSQIEFDSPNYFTSCFLGDFHEAETRHLKLSRDPDLFLIISDYLCGYEVFPLSHRVSPTRMSSALVLTNLRIDAAFYQLDGLFEKCDALIAGEPVEIKLKTQLQYLVVGCEYGHSDEASFEELMEIASKASIWSTRIAEDELTQEPLARMQKREAHTGFEGLRKRAAVERVAQKACSAELRLVGWHVKSSPTERADYIRSRLMIVLVEQSCIKAS</sequence>
<name>A0A074RDV5_9AGAM</name>
<dbReference type="PANTHER" id="PTHR31758:SF2">
    <property type="entry name" value="BTB_POZ DOMAIN-CONTAINING PROTEIN YLR108C"/>
    <property type="match status" value="1"/>
</dbReference>
<protein>
    <submittedName>
        <fullName evidence="1">BTB domain protein</fullName>
    </submittedName>
</protein>
<dbReference type="Gene3D" id="3.30.710.10">
    <property type="entry name" value="Potassium Channel Kv1.1, Chain A"/>
    <property type="match status" value="1"/>
</dbReference>
<dbReference type="HOGENOM" id="CLU_067638_0_0_1"/>
<gene>
    <name evidence="1" type="ORF">V565_335470</name>
</gene>
<evidence type="ECO:0000313" key="2">
    <source>
        <dbReference type="Proteomes" id="UP000027456"/>
    </source>
</evidence>
<dbReference type="InterPro" id="IPR011333">
    <property type="entry name" value="SKP1/BTB/POZ_sf"/>
</dbReference>
<dbReference type="AlphaFoldDB" id="A0A074RDV5"/>
<comment type="caution">
    <text evidence="1">The sequence shown here is derived from an EMBL/GenBank/DDBJ whole genome shotgun (WGS) entry which is preliminary data.</text>
</comment>
<dbReference type="PANTHER" id="PTHR31758">
    <property type="entry name" value="BTB/POZ DOMAIN-CONTAINING PROTEIN YLR108C"/>
    <property type="match status" value="1"/>
</dbReference>
<organism evidence="1 2">
    <name type="scientific">Rhizoctonia solani 123E</name>
    <dbReference type="NCBI Taxonomy" id="1423351"/>
    <lineage>
        <taxon>Eukaryota</taxon>
        <taxon>Fungi</taxon>
        <taxon>Dikarya</taxon>
        <taxon>Basidiomycota</taxon>
        <taxon>Agaricomycotina</taxon>
        <taxon>Agaricomycetes</taxon>
        <taxon>Cantharellales</taxon>
        <taxon>Ceratobasidiaceae</taxon>
        <taxon>Rhizoctonia</taxon>
    </lineage>
</organism>
<accession>A0A074RDV5</accession>
<evidence type="ECO:0000313" key="1">
    <source>
        <dbReference type="EMBL" id="KEP44984.1"/>
    </source>
</evidence>
<reference evidence="1 2" key="1">
    <citation type="submission" date="2013-12" db="EMBL/GenBank/DDBJ databases">
        <authorList>
            <person name="Cubeta M."/>
            <person name="Pakala S."/>
            <person name="Fedorova N."/>
            <person name="Thomas E."/>
            <person name="Dean R."/>
            <person name="Jabaji S."/>
            <person name="Neate S."/>
            <person name="Toda T."/>
            <person name="Tavantzis S."/>
            <person name="Vilgalys R."/>
            <person name="Bharathan N."/>
            <person name="Pakala S."/>
            <person name="Losada L.S."/>
            <person name="Zafar N."/>
            <person name="Nierman W."/>
        </authorList>
    </citation>
    <scope>NUCLEOTIDE SEQUENCE [LARGE SCALE GENOMIC DNA]</scope>
    <source>
        <strain evidence="1 2">123E</strain>
    </source>
</reference>
<dbReference type="OrthoDB" id="2370221at2759"/>
<dbReference type="EMBL" id="AZST01002423">
    <property type="protein sequence ID" value="KEP44984.1"/>
    <property type="molecule type" value="Genomic_DNA"/>
</dbReference>
<dbReference type="Proteomes" id="UP000027456">
    <property type="component" value="Unassembled WGS sequence"/>
</dbReference>